<dbReference type="GO" id="GO:0005886">
    <property type="term" value="C:plasma membrane"/>
    <property type="evidence" value="ECO:0007669"/>
    <property type="project" value="UniProtKB-SubCell"/>
</dbReference>
<protein>
    <recommendedName>
        <fullName evidence="2">NADH-quinone oxidoreductase subunit J</fullName>
        <ecNumber evidence="2">7.1.1.-</ecNumber>
    </recommendedName>
</protein>
<keyword evidence="2" id="KW-1133">Transmembrane helix</keyword>
<feature type="transmembrane region" description="Helical" evidence="2">
    <location>
        <begin position="59"/>
        <end position="77"/>
    </location>
</feature>
<dbReference type="EMBL" id="AQPN01000021">
    <property type="protein sequence ID" value="EOR96247.1"/>
    <property type="molecule type" value="Genomic_DNA"/>
</dbReference>
<keyword evidence="3" id="KW-0830">Ubiquinone</keyword>
<feature type="transmembrane region" description="Helical" evidence="2">
    <location>
        <begin position="151"/>
        <end position="173"/>
    </location>
</feature>
<keyword evidence="4" id="KW-1185">Reference proteome</keyword>
<keyword evidence="2" id="KW-0812">Transmembrane</keyword>
<dbReference type="GO" id="GO:0008137">
    <property type="term" value="F:NADH dehydrogenase (ubiquinone) activity"/>
    <property type="evidence" value="ECO:0007669"/>
    <property type="project" value="UniProtKB-UniRule"/>
</dbReference>
<comment type="caution">
    <text evidence="3">The sequence shown here is derived from an EMBL/GenBank/DDBJ whole genome shotgun (WGS) entry which is preliminary data.</text>
</comment>
<dbReference type="PANTHER" id="PTHR33269:SF17">
    <property type="entry name" value="NADH-UBIQUINONE OXIDOREDUCTASE CHAIN 6"/>
    <property type="match status" value="1"/>
</dbReference>
<comment type="function">
    <text evidence="2">NDH-1 shuttles electrons from NADH, via FMN and iron-sulfur (Fe-S) centers, to quinones in the respiratory chain. Couples the redox reaction to proton translocation (for every two electrons transferred, four hydrogen ions are translocated across the cytoplasmic membrane), and thus conserves the redox energy in a proton gradient.</text>
</comment>
<dbReference type="Proteomes" id="UP000014174">
    <property type="component" value="Unassembled WGS sequence"/>
</dbReference>
<comment type="subcellular location">
    <subcellularLocation>
        <location evidence="2">Cell membrane</location>
        <topology evidence="2">Multi-pass membrane protein</topology>
    </subcellularLocation>
</comment>
<feature type="transmembrane region" description="Helical" evidence="2">
    <location>
        <begin position="98"/>
        <end position="118"/>
    </location>
</feature>
<comment type="catalytic activity">
    <reaction evidence="2">
        <text>a quinone + NADH + 5 H(+)(in) = a quinol + NAD(+) + 4 H(+)(out)</text>
        <dbReference type="Rhea" id="RHEA:57888"/>
        <dbReference type="ChEBI" id="CHEBI:15378"/>
        <dbReference type="ChEBI" id="CHEBI:24646"/>
        <dbReference type="ChEBI" id="CHEBI:57540"/>
        <dbReference type="ChEBI" id="CHEBI:57945"/>
        <dbReference type="ChEBI" id="CHEBI:132124"/>
    </reaction>
</comment>
<dbReference type="Pfam" id="PF00499">
    <property type="entry name" value="Oxidored_q3"/>
    <property type="match status" value="1"/>
</dbReference>
<dbReference type="InterPro" id="IPR042106">
    <property type="entry name" value="Nuo/plastoQ_OxRdtase_6_NuoJ"/>
</dbReference>
<evidence type="ECO:0000313" key="4">
    <source>
        <dbReference type="Proteomes" id="UP000014174"/>
    </source>
</evidence>
<dbReference type="PANTHER" id="PTHR33269">
    <property type="entry name" value="NADH-UBIQUINONE OXIDOREDUCTASE CHAIN 6"/>
    <property type="match status" value="1"/>
</dbReference>
<reference evidence="3 4" key="1">
    <citation type="journal article" date="2013" name="Genome Announc.">
        <title>Draft Genome Sequence of Arcticibacter svalbardensis Strain MN12-7T, a Member of the Family Sphingobacteriaceae Isolated from an Arctic Soil Sample.</title>
        <authorList>
            <person name="Shivaji S."/>
            <person name="Ara S."/>
            <person name="Prasad S."/>
            <person name="Manasa B.P."/>
            <person name="Begum Z."/>
            <person name="Singh A."/>
            <person name="Kumar Pinnaka A."/>
        </authorList>
    </citation>
    <scope>NUCLEOTIDE SEQUENCE [LARGE SCALE GENOMIC DNA]</scope>
    <source>
        <strain evidence="3 4">MN12-7</strain>
    </source>
</reference>
<dbReference type="AlphaFoldDB" id="R9GWR4"/>
<dbReference type="GO" id="GO:0048038">
    <property type="term" value="F:quinone binding"/>
    <property type="evidence" value="ECO:0007669"/>
    <property type="project" value="UniProtKB-UniRule"/>
</dbReference>
<name>R9GWR4_9SPHI</name>
<keyword evidence="2" id="KW-0520">NAD</keyword>
<feature type="transmembrane region" description="Helical" evidence="2">
    <location>
        <begin position="32"/>
        <end position="53"/>
    </location>
</feature>
<dbReference type="STRING" id="1150600.ADIARSV_0578"/>
<evidence type="ECO:0000256" key="2">
    <source>
        <dbReference type="RuleBase" id="RU004429"/>
    </source>
</evidence>
<evidence type="ECO:0000313" key="3">
    <source>
        <dbReference type="EMBL" id="EOR96247.1"/>
    </source>
</evidence>
<sequence>MNIEQIVFYFFAASVLLSAFMVVFIKNMVRSIFLFFVTLFSMAGLFVFALADFIAVTQLIVYVGGMLVLMIFAFLLSSKTILNKSEVKESNLLGLHHIPGLFIALLFFLILFITIYQANPDQLSWVNNSENVIQVNDNTIHFIGVNLMTRYLIPFEIISVLLMMALIGASHLARREKKI</sequence>
<dbReference type="InterPro" id="IPR001457">
    <property type="entry name" value="NADH_UbQ/plastoQ_OxRdtase_su6"/>
</dbReference>
<evidence type="ECO:0000256" key="1">
    <source>
        <dbReference type="ARBA" id="ARBA00005698"/>
    </source>
</evidence>
<dbReference type="eggNOG" id="COG0839">
    <property type="taxonomic scope" value="Bacteria"/>
</dbReference>
<dbReference type="GO" id="GO:0016491">
    <property type="term" value="F:oxidoreductase activity"/>
    <property type="evidence" value="ECO:0007669"/>
    <property type="project" value="UniProtKB-KW"/>
</dbReference>
<dbReference type="OrthoDB" id="981464at2"/>
<keyword evidence="2" id="KW-0472">Membrane</keyword>
<keyword evidence="2" id="KW-1003">Cell membrane</keyword>
<comment type="similarity">
    <text evidence="1 2">Belongs to the complex I subunit 6 family.</text>
</comment>
<dbReference type="EC" id="7.1.1.-" evidence="2"/>
<gene>
    <name evidence="3" type="ORF">ADIARSV_0578</name>
</gene>
<keyword evidence="2" id="KW-0874">Quinone</keyword>
<organism evidence="3 4">
    <name type="scientific">Arcticibacter svalbardensis MN12-7</name>
    <dbReference type="NCBI Taxonomy" id="1150600"/>
    <lineage>
        <taxon>Bacteria</taxon>
        <taxon>Pseudomonadati</taxon>
        <taxon>Bacteroidota</taxon>
        <taxon>Sphingobacteriia</taxon>
        <taxon>Sphingobacteriales</taxon>
        <taxon>Sphingobacteriaceae</taxon>
        <taxon>Arcticibacter</taxon>
    </lineage>
</organism>
<dbReference type="Gene3D" id="1.20.120.1200">
    <property type="entry name" value="NADH-ubiquinone/plastoquinone oxidoreductase chain 6, subunit NuoJ"/>
    <property type="match status" value="1"/>
</dbReference>
<dbReference type="RefSeq" id="WP_016193827.1">
    <property type="nucleotide sequence ID" value="NZ_AQPN01000021.1"/>
</dbReference>
<proteinExistence type="inferred from homology"/>
<accession>R9GWR4</accession>
<feature type="transmembrane region" description="Helical" evidence="2">
    <location>
        <begin position="6"/>
        <end position="25"/>
    </location>
</feature>
<keyword evidence="3" id="KW-0560">Oxidoreductase</keyword>